<evidence type="ECO:0000256" key="6">
    <source>
        <dbReference type="ARBA" id="ARBA00023212"/>
    </source>
</evidence>
<dbReference type="Pfam" id="PF04712">
    <property type="entry name" value="Radial_spoke"/>
    <property type="match status" value="1"/>
</dbReference>
<comment type="caution">
    <text evidence="11">The sequence shown here is derived from an EMBL/GenBank/DDBJ whole genome shotgun (WGS) entry which is preliminary data.</text>
</comment>
<evidence type="ECO:0000256" key="7">
    <source>
        <dbReference type="ARBA" id="ARBA00023273"/>
    </source>
</evidence>
<dbReference type="GO" id="GO:0001534">
    <property type="term" value="C:radial spoke"/>
    <property type="evidence" value="ECO:0007669"/>
    <property type="project" value="InterPro"/>
</dbReference>
<dbReference type="EMBL" id="JARGDH010000005">
    <property type="protein sequence ID" value="KAL0267402.1"/>
    <property type="molecule type" value="Genomic_DNA"/>
</dbReference>
<dbReference type="InterPro" id="IPR055316">
    <property type="entry name" value="RSP9"/>
</dbReference>
<keyword evidence="4" id="KW-0282">Flagellum</keyword>
<sequence length="299" mass="34248">MNVNKLQSALDCIGYSGNTLSNEQWIVLHNALTVLQTENHFKNVYLWGIIQGQEADYYVAYGYEQDALFGQKYYYSNNLIDWGVLPTPTEKTMQLTELCQLRFQGDPALVVEVIDDDPGPAPEDIEKKKLEICLAGGDAAEIEALEKQYSTIETLKEEERLAATVGLINFDVVSVPRGALMKLADGKVVVNLAFEGLPMEESQELKNYVHYRKPVQRWNTNLLTRKDYNYALDFLDSVDIDLPKGCWSMQYERGGKLSILRNIYWIGYTGYHWNATPDWGYFYVGNGRKNWDVPFMIFS</sequence>
<evidence type="ECO:0000256" key="5">
    <source>
        <dbReference type="ARBA" id="ARBA00023069"/>
    </source>
</evidence>
<evidence type="ECO:0000256" key="1">
    <source>
        <dbReference type="ARBA" id="ARBA00004611"/>
    </source>
</evidence>
<evidence type="ECO:0000256" key="10">
    <source>
        <dbReference type="ARBA" id="ARBA00041080"/>
    </source>
</evidence>
<accession>A0AAW2HCK1</accession>
<organism evidence="11">
    <name type="scientific">Menopon gallinae</name>
    <name type="common">poultry shaft louse</name>
    <dbReference type="NCBI Taxonomy" id="328185"/>
    <lineage>
        <taxon>Eukaryota</taxon>
        <taxon>Metazoa</taxon>
        <taxon>Ecdysozoa</taxon>
        <taxon>Arthropoda</taxon>
        <taxon>Hexapoda</taxon>
        <taxon>Insecta</taxon>
        <taxon>Pterygota</taxon>
        <taxon>Neoptera</taxon>
        <taxon>Paraneoptera</taxon>
        <taxon>Psocodea</taxon>
        <taxon>Troctomorpha</taxon>
        <taxon>Phthiraptera</taxon>
        <taxon>Amblycera</taxon>
        <taxon>Menoponidae</taxon>
        <taxon>Menopon</taxon>
    </lineage>
</organism>
<comment type="subcellular location">
    <subcellularLocation>
        <location evidence="8">Cell projection</location>
        <location evidence="8">Kinocilium</location>
    </subcellularLocation>
    <subcellularLocation>
        <location evidence="1">Cytoplasm</location>
        <location evidence="1">Cytoskeleton</location>
        <location evidence="1">Flagellum axoneme</location>
    </subcellularLocation>
</comment>
<evidence type="ECO:0000313" key="11">
    <source>
        <dbReference type="EMBL" id="KAL0267402.1"/>
    </source>
</evidence>
<dbReference type="InterPro" id="IPR006802">
    <property type="entry name" value="Radial_spoke"/>
</dbReference>
<dbReference type="GO" id="GO:0044458">
    <property type="term" value="P:motile cilium assembly"/>
    <property type="evidence" value="ECO:0007669"/>
    <property type="project" value="TreeGrafter"/>
</dbReference>
<dbReference type="GO" id="GO:0060091">
    <property type="term" value="C:kinocilium"/>
    <property type="evidence" value="ECO:0007669"/>
    <property type="project" value="UniProtKB-SubCell"/>
</dbReference>
<dbReference type="GO" id="GO:0060294">
    <property type="term" value="P:cilium movement involved in cell motility"/>
    <property type="evidence" value="ECO:0007669"/>
    <property type="project" value="InterPro"/>
</dbReference>
<dbReference type="PANTHER" id="PTHR22069:SF0">
    <property type="entry name" value="RADIAL SPOKE HEAD PROTEIN 9 HOMOLOG"/>
    <property type="match status" value="1"/>
</dbReference>
<keyword evidence="3" id="KW-0970">Cilium biogenesis/degradation</keyword>
<reference evidence="11" key="1">
    <citation type="journal article" date="2024" name="Gigascience">
        <title>Chromosome-level genome of the poultry shaft louse Menopon gallinae provides insight into the host-switching and adaptive evolution of parasitic lice.</title>
        <authorList>
            <person name="Xu Y."/>
            <person name="Ma L."/>
            <person name="Liu S."/>
            <person name="Liang Y."/>
            <person name="Liu Q."/>
            <person name="He Z."/>
            <person name="Tian L."/>
            <person name="Duan Y."/>
            <person name="Cai W."/>
            <person name="Li H."/>
            <person name="Song F."/>
        </authorList>
    </citation>
    <scope>NUCLEOTIDE SEQUENCE</scope>
    <source>
        <strain evidence="11">Cailab_2023a</strain>
    </source>
</reference>
<evidence type="ECO:0000256" key="8">
    <source>
        <dbReference type="ARBA" id="ARBA00037822"/>
    </source>
</evidence>
<dbReference type="GO" id="GO:0035082">
    <property type="term" value="P:axoneme assembly"/>
    <property type="evidence" value="ECO:0007669"/>
    <property type="project" value="InterPro"/>
</dbReference>
<keyword evidence="2" id="KW-0963">Cytoplasm</keyword>
<evidence type="ECO:0000256" key="3">
    <source>
        <dbReference type="ARBA" id="ARBA00022794"/>
    </source>
</evidence>
<keyword evidence="7" id="KW-0966">Cell projection</keyword>
<comment type="similarity">
    <text evidence="9">Belongs to the flagellar radial spoke RSP9 family.</text>
</comment>
<proteinExistence type="inferred from homology"/>
<evidence type="ECO:0000256" key="2">
    <source>
        <dbReference type="ARBA" id="ARBA00022490"/>
    </source>
</evidence>
<dbReference type="PANTHER" id="PTHR22069">
    <property type="entry name" value="MITOCHONDRIAL RIBOSOMAL PROTEIN S18"/>
    <property type="match status" value="1"/>
</dbReference>
<gene>
    <name evidence="11" type="ORF">PYX00_009682</name>
</gene>
<dbReference type="AlphaFoldDB" id="A0AAW2HCK1"/>
<keyword evidence="6" id="KW-0206">Cytoskeleton</keyword>
<evidence type="ECO:0000256" key="4">
    <source>
        <dbReference type="ARBA" id="ARBA00022846"/>
    </source>
</evidence>
<keyword evidence="5" id="KW-0969">Cilium</keyword>
<evidence type="ECO:0000256" key="9">
    <source>
        <dbReference type="ARBA" id="ARBA00038319"/>
    </source>
</evidence>
<protein>
    <recommendedName>
        <fullName evidence="10">Radial spoke head protein 9 homolog</fullName>
    </recommendedName>
</protein>
<name>A0AAW2HCK1_9NEOP</name>